<comment type="similarity">
    <text evidence="1">Belongs to the sulfatase family.</text>
</comment>
<sequence length="572" mass="62863">MEPVGEIDRRSLMLAGAATAGGLVLESLTPAAAAPVPRRPNIVWFRSEDNGVDFVGCYGNPLARTPTIDKLAREGVRFDLHFATSPVCAPTKLATLTGMHAESLGPGHHMRADARTPPFVRGFATYLRRAGYWCSEQGLPGANPDRNTTSTRTGYHDASGDWRNRPAGKPFFVLRGSQTTHETQAAFPYPGRTNPAKVRLPVYHPDDPVLRLGRAHYFDRVAAMDGELAGLLRRLEDDNLLANTIVIYSADHGGVLPRSKRYCYDSGLRAPLVMWFPPRWRHLAPVAPGSVYRAPTSSVDAPAAILSLAGVRRPAHFQGKPFAGTTVSRRAYAFSGRGRMDEQLDMVRTVRGRRYRYIRNYRPHLTYAQHHQFMWLQHPDEVVNLAGRPEHRATLRRMRRVLRRHVLATHDNGFIPEGMAAEGYAASRRRGAFPIRRVVEVADLASEGRARHQSPIVRYWGAMGCSVLGERAAGAVPLLRRAATSDPSPWVRAQAADALARAGRTDAAVPVLEKLCRPGNPGPVRLEAIWSLARAGTAALPALPTLLVTATDLDNVGRYAVRVVSGTYVPLP</sequence>
<dbReference type="Gene3D" id="1.25.10.10">
    <property type="entry name" value="Leucine-rich Repeat Variant"/>
    <property type="match status" value="1"/>
</dbReference>
<dbReference type="InterPro" id="IPR016024">
    <property type="entry name" value="ARM-type_fold"/>
</dbReference>
<dbReference type="InterPro" id="IPR017850">
    <property type="entry name" value="Alkaline_phosphatase_core_sf"/>
</dbReference>
<dbReference type="Proteomes" id="UP001240447">
    <property type="component" value="Unassembled WGS sequence"/>
</dbReference>
<reference evidence="4 5" key="1">
    <citation type="submission" date="2023-07" db="EMBL/GenBank/DDBJ databases">
        <title>Sequencing the genomes of 1000 actinobacteria strains.</title>
        <authorList>
            <person name="Klenk H.-P."/>
        </authorList>
    </citation>
    <scope>NUCLEOTIDE SEQUENCE [LARGE SCALE GENOMIC DNA]</scope>
    <source>
        <strain evidence="4 5">GD13</strain>
    </source>
</reference>
<feature type="domain" description="Sulfatase N-terminal" evidence="3">
    <location>
        <begin position="40"/>
        <end position="311"/>
    </location>
</feature>
<dbReference type="InterPro" id="IPR050738">
    <property type="entry name" value="Sulfatase"/>
</dbReference>
<organism evidence="4 5">
    <name type="scientific">Nocardioides massiliensis</name>
    <dbReference type="NCBI Taxonomy" id="1325935"/>
    <lineage>
        <taxon>Bacteria</taxon>
        <taxon>Bacillati</taxon>
        <taxon>Actinomycetota</taxon>
        <taxon>Actinomycetes</taxon>
        <taxon>Propionibacteriales</taxon>
        <taxon>Nocardioidaceae</taxon>
        <taxon>Nocardioides</taxon>
    </lineage>
</organism>
<dbReference type="InterPro" id="IPR011989">
    <property type="entry name" value="ARM-like"/>
</dbReference>
<dbReference type="Pfam" id="PF00884">
    <property type="entry name" value="Sulfatase"/>
    <property type="match status" value="1"/>
</dbReference>
<comment type="caution">
    <text evidence="4">The sequence shown here is derived from an EMBL/GenBank/DDBJ whole genome shotgun (WGS) entry which is preliminary data.</text>
</comment>
<protein>
    <submittedName>
        <fullName evidence="4">Arylsulfatase A-like enzyme</fullName>
    </submittedName>
</protein>
<evidence type="ECO:0000256" key="1">
    <source>
        <dbReference type="ARBA" id="ARBA00008779"/>
    </source>
</evidence>
<keyword evidence="5" id="KW-1185">Reference proteome</keyword>
<accession>A0ABT9NLB3</accession>
<dbReference type="PANTHER" id="PTHR42693:SF53">
    <property type="entry name" value="ENDO-4-O-SULFATASE"/>
    <property type="match status" value="1"/>
</dbReference>
<dbReference type="SUPFAM" id="SSF53649">
    <property type="entry name" value="Alkaline phosphatase-like"/>
    <property type="match status" value="1"/>
</dbReference>
<evidence type="ECO:0000313" key="4">
    <source>
        <dbReference type="EMBL" id="MDP9821131.1"/>
    </source>
</evidence>
<dbReference type="PROSITE" id="PS51318">
    <property type="entry name" value="TAT"/>
    <property type="match status" value="1"/>
</dbReference>
<dbReference type="SUPFAM" id="SSF48371">
    <property type="entry name" value="ARM repeat"/>
    <property type="match status" value="1"/>
</dbReference>
<dbReference type="Gene3D" id="3.40.720.10">
    <property type="entry name" value="Alkaline Phosphatase, subunit A"/>
    <property type="match status" value="1"/>
</dbReference>
<gene>
    <name evidence="4" type="ORF">J2S59_000940</name>
</gene>
<proteinExistence type="inferred from homology"/>
<keyword evidence="2" id="KW-0378">Hydrolase</keyword>
<dbReference type="PANTHER" id="PTHR42693">
    <property type="entry name" value="ARYLSULFATASE FAMILY MEMBER"/>
    <property type="match status" value="1"/>
</dbReference>
<dbReference type="EMBL" id="JAUSQM010000001">
    <property type="protein sequence ID" value="MDP9821131.1"/>
    <property type="molecule type" value="Genomic_DNA"/>
</dbReference>
<dbReference type="InterPro" id="IPR006311">
    <property type="entry name" value="TAT_signal"/>
</dbReference>
<evidence type="ECO:0000313" key="5">
    <source>
        <dbReference type="Proteomes" id="UP001240447"/>
    </source>
</evidence>
<name>A0ABT9NLB3_9ACTN</name>
<evidence type="ECO:0000259" key="3">
    <source>
        <dbReference type="Pfam" id="PF00884"/>
    </source>
</evidence>
<dbReference type="Pfam" id="PF13646">
    <property type="entry name" value="HEAT_2"/>
    <property type="match status" value="1"/>
</dbReference>
<dbReference type="RefSeq" id="WP_306824855.1">
    <property type="nucleotide sequence ID" value="NZ_JAUSQM010000001.1"/>
</dbReference>
<evidence type="ECO:0000256" key="2">
    <source>
        <dbReference type="ARBA" id="ARBA00022801"/>
    </source>
</evidence>
<dbReference type="InterPro" id="IPR000917">
    <property type="entry name" value="Sulfatase_N"/>
</dbReference>